<proteinExistence type="inferred from homology"/>
<evidence type="ECO:0000313" key="9">
    <source>
        <dbReference type="EMBL" id="OKH22958.1"/>
    </source>
</evidence>
<comment type="caution">
    <text evidence="9">The sequence shown here is derived from an EMBL/GenBank/DDBJ whole genome shotgun (WGS) entry which is preliminary data.</text>
</comment>
<dbReference type="GO" id="GO:0005975">
    <property type="term" value="P:carbohydrate metabolic process"/>
    <property type="evidence" value="ECO:0007669"/>
    <property type="project" value="UniProtKB-UniRule"/>
</dbReference>
<evidence type="ECO:0000256" key="7">
    <source>
        <dbReference type="RuleBase" id="RU365095"/>
    </source>
</evidence>
<comment type="pathway">
    <text evidence="3 7">Carbohydrate degradation; pentose phosphate pathway; D-ribulose 5-phosphate from D-glucose 6-phosphate (oxidative stage): step 2/3.</text>
</comment>
<evidence type="ECO:0000313" key="10">
    <source>
        <dbReference type="Proteomes" id="UP000186868"/>
    </source>
</evidence>
<comment type="catalytic activity">
    <reaction evidence="1 7">
        <text>6-phospho-D-glucono-1,5-lactone + H2O = 6-phospho-D-gluconate + H(+)</text>
        <dbReference type="Rhea" id="RHEA:12556"/>
        <dbReference type="ChEBI" id="CHEBI:15377"/>
        <dbReference type="ChEBI" id="CHEBI:15378"/>
        <dbReference type="ChEBI" id="CHEBI:57955"/>
        <dbReference type="ChEBI" id="CHEBI:58759"/>
        <dbReference type="EC" id="3.1.1.31"/>
    </reaction>
</comment>
<sequence length="257" mass="28552">MKKLVEILPDKQALIERSLTLVLEKMQSAIQERGQCTLALSGGSTPKPLYEALAEQPLPWEKIQVFWGDERYVPSDHPESNQRMARQAWLDRVSIPAANIHPMPTSAGDPARDAQNYETELQQWFKLHSGEVPVFDIVLLGIGDDGHTASLFPRTEALKVSDRLVTVGNKDGQPRLTFTARLINQARCVIFLVAGESKRPALKQIFAPSGDEMTYPARLVQPKGELWWLLDKAAGAELNSTTSDQRAIGDQSLKANN</sequence>
<feature type="domain" description="Glucosamine/galactosamine-6-phosphate isomerase" evidence="8">
    <location>
        <begin position="9"/>
        <end position="228"/>
    </location>
</feature>
<keyword evidence="10" id="KW-1185">Reference proteome</keyword>
<dbReference type="InterPro" id="IPR037171">
    <property type="entry name" value="NagB/RpiA_transferase-like"/>
</dbReference>
<gene>
    <name evidence="7" type="primary">pgl</name>
    <name evidence="9" type="ORF">NIES593_10800</name>
</gene>
<keyword evidence="7" id="KW-0378">Hydrolase</keyword>
<dbReference type="InterPro" id="IPR005900">
    <property type="entry name" value="6-phosphogluconolactonase_DevB"/>
</dbReference>
<dbReference type="GO" id="GO:0006098">
    <property type="term" value="P:pentose-phosphate shunt"/>
    <property type="evidence" value="ECO:0007669"/>
    <property type="project" value="UniProtKB-UniPathway"/>
</dbReference>
<dbReference type="PANTHER" id="PTHR11054">
    <property type="entry name" value="6-PHOSPHOGLUCONOLACTONASE"/>
    <property type="match status" value="1"/>
</dbReference>
<name>A0A1U7HHE8_9CYAN</name>
<comment type="similarity">
    <text evidence="4 7">Belongs to the glucosamine/galactosamine-6-phosphate isomerase family. 6-phosphogluconolactonase subfamily.</text>
</comment>
<dbReference type="Pfam" id="PF01182">
    <property type="entry name" value="Glucosamine_iso"/>
    <property type="match status" value="1"/>
</dbReference>
<evidence type="ECO:0000259" key="8">
    <source>
        <dbReference type="Pfam" id="PF01182"/>
    </source>
</evidence>
<dbReference type="NCBIfam" id="TIGR01198">
    <property type="entry name" value="pgl"/>
    <property type="match status" value="1"/>
</dbReference>
<evidence type="ECO:0000256" key="4">
    <source>
        <dbReference type="ARBA" id="ARBA00010662"/>
    </source>
</evidence>
<dbReference type="RefSeq" id="WP_073599594.1">
    <property type="nucleotide sequence ID" value="NZ_MRCB01000011.1"/>
</dbReference>
<dbReference type="GO" id="GO:0017057">
    <property type="term" value="F:6-phosphogluconolactonase activity"/>
    <property type="evidence" value="ECO:0007669"/>
    <property type="project" value="UniProtKB-UniRule"/>
</dbReference>
<dbReference type="InterPro" id="IPR006148">
    <property type="entry name" value="Glc/Gal-6P_isomerase"/>
</dbReference>
<comment type="function">
    <text evidence="2 7">Hydrolysis of 6-phosphogluconolactone to 6-phosphogluconate.</text>
</comment>
<dbReference type="AlphaFoldDB" id="A0A1U7HHE8"/>
<dbReference type="CDD" id="cd01400">
    <property type="entry name" value="6PGL"/>
    <property type="match status" value="1"/>
</dbReference>
<dbReference type="InterPro" id="IPR039104">
    <property type="entry name" value="6PGL"/>
</dbReference>
<evidence type="ECO:0000256" key="2">
    <source>
        <dbReference type="ARBA" id="ARBA00002681"/>
    </source>
</evidence>
<dbReference type="PANTHER" id="PTHR11054:SF0">
    <property type="entry name" value="6-PHOSPHOGLUCONOLACTONASE"/>
    <property type="match status" value="1"/>
</dbReference>
<evidence type="ECO:0000256" key="5">
    <source>
        <dbReference type="ARBA" id="ARBA00013198"/>
    </source>
</evidence>
<dbReference type="SUPFAM" id="SSF100950">
    <property type="entry name" value="NagB/RpiA/CoA transferase-like"/>
    <property type="match status" value="1"/>
</dbReference>
<organism evidence="9 10">
    <name type="scientific">Hydrococcus rivularis NIES-593</name>
    <dbReference type="NCBI Taxonomy" id="1921803"/>
    <lineage>
        <taxon>Bacteria</taxon>
        <taxon>Bacillati</taxon>
        <taxon>Cyanobacteriota</taxon>
        <taxon>Cyanophyceae</taxon>
        <taxon>Pleurocapsales</taxon>
        <taxon>Hydrococcaceae</taxon>
        <taxon>Hydrococcus</taxon>
    </lineage>
</organism>
<dbReference type="Gene3D" id="3.40.50.1360">
    <property type="match status" value="1"/>
</dbReference>
<dbReference type="UniPathway" id="UPA00115">
    <property type="reaction ID" value="UER00409"/>
</dbReference>
<dbReference type="STRING" id="1921803.NIES593_10800"/>
<dbReference type="OrthoDB" id="9810967at2"/>
<dbReference type="EMBL" id="MRCB01000011">
    <property type="protein sequence ID" value="OKH22958.1"/>
    <property type="molecule type" value="Genomic_DNA"/>
</dbReference>
<evidence type="ECO:0000256" key="1">
    <source>
        <dbReference type="ARBA" id="ARBA00000832"/>
    </source>
</evidence>
<accession>A0A1U7HHE8</accession>
<reference evidence="9 10" key="1">
    <citation type="submission" date="2016-11" db="EMBL/GenBank/DDBJ databases">
        <title>Draft Genome Sequences of Nine Cyanobacterial Strains from Diverse Habitats.</title>
        <authorList>
            <person name="Zhu T."/>
            <person name="Hou S."/>
            <person name="Lu X."/>
            <person name="Hess W.R."/>
        </authorList>
    </citation>
    <scope>NUCLEOTIDE SEQUENCE [LARGE SCALE GENOMIC DNA]</scope>
    <source>
        <strain evidence="9 10">NIES-593</strain>
    </source>
</reference>
<evidence type="ECO:0000256" key="3">
    <source>
        <dbReference type="ARBA" id="ARBA00004961"/>
    </source>
</evidence>
<dbReference type="Proteomes" id="UP000186868">
    <property type="component" value="Unassembled WGS sequence"/>
</dbReference>
<evidence type="ECO:0000256" key="6">
    <source>
        <dbReference type="ARBA" id="ARBA00020337"/>
    </source>
</evidence>
<dbReference type="EC" id="3.1.1.31" evidence="5 7"/>
<protein>
    <recommendedName>
        <fullName evidence="6 7">6-phosphogluconolactonase</fullName>
        <shortName evidence="7">6PGL</shortName>
        <ecNumber evidence="5 7">3.1.1.31</ecNumber>
    </recommendedName>
</protein>